<dbReference type="SUPFAM" id="SSF63829">
    <property type="entry name" value="Calcium-dependent phosphotriesterase"/>
    <property type="match status" value="1"/>
</dbReference>
<accession>A0A1B6G123</accession>
<gene>
    <name evidence="1" type="ORF">g.50019</name>
</gene>
<evidence type="ECO:0008006" key="2">
    <source>
        <dbReference type="Google" id="ProtNLM"/>
    </source>
</evidence>
<proteinExistence type="predicted"/>
<organism evidence="1">
    <name type="scientific">Cuerna arida</name>
    <dbReference type="NCBI Taxonomy" id="1464854"/>
    <lineage>
        <taxon>Eukaryota</taxon>
        <taxon>Metazoa</taxon>
        <taxon>Ecdysozoa</taxon>
        <taxon>Arthropoda</taxon>
        <taxon>Hexapoda</taxon>
        <taxon>Insecta</taxon>
        <taxon>Pterygota</taxon>
        <taxon>Neoptera</taxon>
        <taxon>Paraneoptera</taxon>
        <taxon>Hemiptera</taxon>
        <taxon>Auchenorrhyncha</taxon>
        <taxon>Membracoidea</taxon>
        <taxon>Cicadellidae</taxon>
        <taxon>Cicadellinae</taxon>
        <taxon>Proconiini</taxon>
        <taxon>Cuerna</taxon>
    </lineage>
</organism>
<dbReference type="EMBL" id="GECZ01013634">
    <property type="protein sequence ID" value="JAS56135.1"/>
    <property type="molecule type" value="Transcribed_RNA"/>
</dbReference>
<evidence type="ECO:0000313" key="1">
    <source>
        <dbReference type="EMBL" id="JAS56135.1"/>
    </source>
</evidence>
<name>A0A1B6G123_9HEMI</name>
<protein>
    <recommendedName>
        <fullName evidence="2">SMP-30/Gluconolactonase/LRE-like region domain-containing protein</fullName>
    </recommendedName>
</protein>
<reference evidence="1" key="1">
    <citation type="submission" date="2015-11" db="EMBL/GenBank/DDBJ databases">
        <title>De novo transcriptome assembly of four potential Pierce s Disease insect vectors from Arizona vineyards.</title>
        <authorList>
            <person name="Tassone E.E."/>
        </authorList>
    </citation>
    <scope>NUCLEOTIDE SEQUENCE</scope>
</reference>
<sequence>TEFNVEPNLPLTEKLTVNSKLNIIEKLFENQVIGPEAFAIYNNELYTTLLNGDIVKIDKNDKLTKVQFQDNTIGRSRPLGITFDENGTMYVCDAFKGIWMKEKSSETVTYLIKAS</sequence>
<dbReference type="Gene3D" id="2.120.10.30">
    <property type="entry name" value="TolB, C-terminal domain"/>
    <property type="match status" value="1"/>
</dbReference>
<dbReference type="InterPro" id="IPR011042">
    <property type="entry name" value="6-blade_b-propeller_TolB-like"/>
</dbReference>
<feature type="non-terminal residue" evidence="1">
    <location>
        <position position="1"/>
    </location>
</feature>
<dbReference type="Pfam" id="PF20067">
    <property type="entry name" value="SSL_N"/>
    <property type="match status" value="1"/>
</dbReference>
<dbReference type="AlphaFoldDB" id="A0A1B6G123"/>
<feature type="non-terminal residue" evidence="1">
    <location>
        <position position="115"/>
    </location>
</feature>